<dbReference type="PANTHER" id="PTHR10983">
    <property type="entry name" value="1-ACYLGLYCEROL-3-PHOSPHATE ACYLTRANSFERASE-RELATED"/>
    <property type="match status" value="1"/>
</dbReference>
<keyword evidence="1" id="KW-0472">Membrane</keyword>
<sequence>MMSLVRHVIGVTSFVLFAVNTLFWIIPVIALSLLKFLLPIPFIRRVISAVLNWSASCWITLNSLLANNHCRINVEWPEDVNFSRDHWYLVIANHQSWVDIYILQRLFNRKIPFLKFFLKQQLIFVPFLGVAWWALDFPFMKRHTKAYLKKYPHKKGQDLETTKRACEKFKHIPISVMNFVEGTRFTAAKAKRQNSPFQHLLKPKSGGVGTVLSILGEQMHTVVDVTIHYPEGSPSFWDFLTAKISDINVVIKVFEIDPTIIGDMTSNETRIKVQSWLNEVWQSKDAQLQRLTDQHNPSSNQGR</sequence>
<dbReference type="Proteomes" id="UP000245790">
    <property type="component" value="Unassembled WGS sequence"/>
</dbReference>
<proteinExistence type="predicted"/>
<keyword evidence="1" id="KW-0812">Transmembrane</keyword>
<evidence type="ECO:0000259" key="2">
    <source>
        <dbReference type="SMART" id="SM00563"/>
    </source>
</evidence>
<dbReference type="EMBL" id="QGGU01000013">
    <property type="protein sequence ID" value="PWK46422.1"/>
    <property type="molecule type" value="Genomic_DNA"/>
</dbReference>
<organism evidence="3 4">
    <name type="scientific">Pleionea mediterranea</name>
    <dbReference type="NCBI Taxonomy" id="523701"/>
    <lineage>
        <taxon>Bacteria</taxon>
        <taxon>Pseudomonadati</taxon>
        <taxon>Pseudomonadota</taxon>
        <taxon>Gammaproteobacteria</taxon>
        <taxon>Oceanospirillales</taxon>
        <taxon>Pleioneaceae</taxon>
        <taxon>Pleionea</taxon>
    </lineage>
</organism>
<dbReference type="GO" id="GO:0016746">
    <property type="term" value="F:acyltransferase activity"/>
    <property type="evidence" value="ECO:0007669"/>
    <property type="project" value="UniProtKB-KW"/>
</dbReference>
<dbReference type="Pfam" id="PF01553">
    <property type="entry name" value="Acyltransferase"/>
    <property type="match status" value="1"/>
</dbReference>
<dbReference type="AlphaFoldDB" id="A0A316FEC1"/>
<keyword evidence="3" id="KW-0012">Acyltransferase</keyword>
<reference evidence="3 4" key="1">
    <citation type="submission" date="2018-05" db="EMBL/GenBank/DDBJ databases">
        <title>Genomic Encyclopedia of Type Strains, Phase IV (KMG-IV): sequencing the most valuable type-strain genomes for metagenomic binning, comparative biology and taxonomic classification.</title>
        <authorList>
            <person name="Goeker M."/>
        </authorList>
    </citation>
    <scope>NUCLEOTIDE SEQUENCE [LARGE SCALE GENOMIC DNA]</scope>
    <source>
        <strain evidence="3 4">DSM 25350</strain>
    </source>
</reference>
<protein>
    <submittedName>
        <fullName evidence="3">1-acyl-sn-glycerol-3-phosphate acyltransferase</fullName>
    </submittedName>
</protein>
<dbReference type="RefSeq" id="WP_109764857.1">
    <property type="nucleotide sequence ID" value="NZ_QGGU01000013.1"/>
</dbReference>
<evidence type="ECO:0000313" key="3">
    <source>
        <dbReference type="EMBL" id="PWK46422.1"/>
    </source>
</evidence>
<dbReference type="OrthoDB" id="319710at2"/>
<name>A0A316FEC1_9GAMM</name>
<feature type="domain" description="Phospholipid/glycerol acyltransferase" evidence="2">
    <location>
        <begin position="88"/>
        <end position="230"/>
    </location>
</feature>
<keyword evidence="4" id="KW-1185">Reference proteome</keyword>
<dbReference type="NCBIfam" id="NF010621">
    <property type="entry name" value="PRK14014.1"/>
    <property type="match status" value="1"/>
</dbReference>
<gene>
    <name evidence="3" type="ORF">C8D97_113107</name>
</gene>
<comment type="caution">
    <text evidence="3">The sequence shown here is derived from an EMBL/GenBank/DDBJ whole genome shotgun (WGS) entry which is preliminary data.</text>
</comment>
<keyword evidence="1" id="KW-1133">Transmembrane helix</keyword>
<evidence type="ECO:0000313" key="4">
    <source>
        <dbReference type="Proteomes" id="UP000245790"/>
    </source>
</evidence>
<accession>A0A316FEC1</accession>
<dbReference type="SUPFAM" id="SSF69593">
    <property type="entry name" value="Glycerol-3-phosphate (1)-acyltransferase"/>
    <property type="match status" value="1"/>
</dbReference>
<dbReference type="InterPro" id="IPR002123">
    <property type="entry name" value="Plipid/glycerol_acylTrfase"/>
</dbReference>
<dbReference type="CDD" id="cd07990">
    <property type="entry name" value="LPLAT_LCLAT1-like"/>
    <property type="match status" value="1"/>
</dbReference>
<evidence type="ECO:0000256" key="1">
    <source>
        <dbReference type="SAM" id="Phobius"/>
    </source>
</evidence>
<dbReference type="PANTHER" id="PTHR10983:SF16">
    <property type="entry name" value="LYSOCARDIOLIPIN ACYLTRANSFERASE 1"/>
    <property type="match status" value="1"/>
</dbReference>
<feature type="transmembrane region" description="Helical" evidence="1">
    <location>
        <begin position="116"/>
        <end position="135"/>
    </location>
</feature>
<dbReference type="SMART" id="SM00563">
    <property type="entry name" value="PlsC"/>
    <property type="match status" value="1"/>
</dbReference>
<keyword evidence="3" id="KW-0808">Transferase</keyword>
<feature type="transmembrane region" description="Helical" evidence="1">
    <location>
        <begin position="12"/>
        <end position="34"/>
    </location>
</feature>